<evidence type="ECO:0000256" key="6">
    <source>
        <dbReference type="ARBA" id="ARBA00022695"/>
    </source>
</evidence>
<dbReference type="KEGG" id="deo:CAY53_08480"/>
<dbReference type="SUPFAM" id="SSF52374">
    <property type="entry name" value="Nucleotidylyl transferase"/>
    <property type="match status" value="1"/>
</dbReference>
<dbReference type="AlphaFoldDB" id="A0A2L1GPD6"/>
<dbReference type="InterPro" id="IPR005248">
    <property type="entry name" value="NadD/NMNAT"/>
</dbReference>
<evidence type="ECO:0000256" key="7">
    <source>
        <dbReference type="ARBA" id="ARBA00022741"/>
    </source>
</evidence>
<keyword evidence="6 11" id="KW-0548">Nucleotidyltransferase</keyword>
<evidence type="ECO:0000256" key="4">
    <source>
        <dbReference type="ARBA" id="ARBA00022642"/>
    </source>
</evidence>
<organism evidence="13 14">
    <name type="scientific">Desulfobulbus oralis</name>
    <dbReference type="NCBI Taxonomy" id="1986146"/>
    <lineage>
        <taxon>Bacteria</taxon>
        <taxon>Pseudomonadati</taxon>
        <taxon>Thermodesulfobacteriota</taxon>
        <taxon>Desulfobulbia</taxon>
        <taxon>Desulfobulbales</taxon>
        <taxon>Desulfobulbaceae</taxon>
        <taxon>Desulfobulbus</taxon>
    </lineage>
</organism>
<evidence type="ECO:0000256" key="3">
    <source>
        <dbReference type="ARBA" id="ARBA00009014"/>
    </source>
</evidence>
<evidence type="ECO:0000256" key="1">
    <source>
        <dbReference type="ARBA" id="ARBA00002324"/>
    </source>
</evidence>
<comment type="function">
    <text evidence="1 11">Catalyzes the reversible adenylation of nicotinate mononucleotide (NaMN) to nicotinic acid adenine dinucleotide (NaAD).</text>
</comment>
<evidence type="ECO:0000256" key="10">
    <source>
        <dbReference type="ARBA" id="ARBA00048721"/>
    </source>
</evidence>
<evidence type="ECO:0000313" key="14">
    <source>
        <dbReference type="Proteomes" id="UP000239867"/>
    </source>
</evidence>
<keyword evidence="7 11" id="KW-0547">Nucleotide-binding</keyword>
<comment type="pathway">
    <text evidence="2 11">Cofactor biosynthesis; NAD(+) biosynthesis; deamido-NAD(+) from nicotinate D-ribonucleotide: step 1/1.</text>
</comment>
<keyword evidence="14" id="KW-1185">Reference proteome</keyword>
<dbReference type="Gene3D" id="3.40.50.620">
    <property type="entry name" value="HUPs"/>
    <property type="match status" value="1"/>
</dbReference>
<comment type="similarity">
    <text evidence="3 11">Belongs to the NadD family.</text>
</comment>
<proteinExistence type="inferred from homology"/>
<accession>A0A2L1GPD6</accession>
<evidence type="ECO:0000256" key="9">
    <source>
        <dbReference type="ARBA" id="ARBA00023027"/>
    </source>
</evidence>
<keyword evidence="4 11" id="KW-0662">Pyridine nucleotide biosynthesis</keyword>
<dbReference type="HAMAP" id="MF_00244">
    <property type="entry name" value="NaMN_adenylyltr"/>
    <property type="match status" value="1"/>
</dbReference>
<comment type="catalytic activity">
    <reaction evidence="10 11">
        <text>nicotinate beta-D-ribonucleotide + ATP + H(+) = deamido-NAD(+) + diphosphate</text>
        <dbReference type="Rhea" id="RHEA:22860"/>
        <dbReference type="ChEBI" id="CHEBI:15378"/>
        <dbReference type="ChEBI" id="CHEBI:30616"/>
        <dbReference type="ChEBI" id="CHEBI:33019"/>
        <dbReference type="ChEBI" id="CHEBI:57502"/>
        <dbReference type="ChEBI" id="CHEBI:58437"/>
        <dbReference type="EC" id="2.7.7.18"/>
    </reaction>
</comment>
<evidence type="ECO:0000256" key="8">
    <source>
        <dbReference type="ARBA" id="ARBA00022840"/>
    </source>
</evidence>
<keyword evidence="9 11" id="KW-0520">NAD</keyword>
<dbReference type="Proteomes" id="UP000239867">
    <property type="component" value="Chromosome"/>
</dbReference>
<dbReference type="OrthoDB" id="5295945at2"/>
<evidence type="ECO:0000256" key="5">
    <source>
        <dbReference type="ARBA" id="ARBA00022679"/>
    </source>
</evidence>
<evidence type="ECO:0000313" key="13">
    <source>
        <dbReference type="EMBL" id="AVD71496.1"/>
    </source>
</evidence>
<dbReference type="NCBIfam" id="TIGR00482">
    <property type="entry name" value="nicotinate (nicotinamide) nucleotide adenylyltransferase"/>
    <property type="match status" value="1"/>
</dbReference>
<dbReference type="RefSeq" id="WP_104936749.1">
    <property type="nucleotide sequence ID" value="NZ_CP021255.1"/>
</dbReference>
<feature type="domain" description="Cytidyltransferase-like" evidence="12">
    <location>
        <begin position="6"/>
        <end position="187"/>
    </location>
</feature>
<keyword evidence="8 11" id="KW-0067">ATP-binding</keyword>
<dbReference type="InterPro" id="IPR004821">
    <property type="entry name" value="Cyt_trans-like"/>
</dbReference>
<evidence type="ECO:0000259" key="12">
    <source>
        <dbReference type="Pfam" id="PF01467"/>
    </source>
</evidence>
<dbReference type="EC" id="2.7.7.18" evidence="11"/>
<dbReference type="GO" id="GO:0005524">
    <property type="term" value="F:ATP binding"/>
    <property type="evidence" value="ECO:0007669"/>
    <property type="project" value="UniProtKB-KW"/>
</dbReference>
<dbReference type="EMBL" id="CP021255">
    <property type="protein sequence ID" value="AVD71496.1"/>
    <property type="molecule type" value="Genomic_DNA"/>
</dbReference>
<gene>
    <name evidence="11" type="primary">nadD</name>
    <name evidence="13" type="ORF">CAY53_08480</name>
</gene>
<name>A0A2L1GPD6_9BACT</name>
<keyword evidence="5 11" id="KW-0808">Transferase</keyword>
<reference evidence="13 14" key="1">
    <citation type="journal article" date="2018" name="MBio">
        <title>Insights into the evolution of host association through the isolation and characterization of a novel human periodontal pathobiont, Desulfobulbus oralis.</title>
        <authorList>
            <person name="Cross K.L."/>
            <person name="Chirania P."/>
            <person name="Xiong W."/>
            <person name="Beall C.J."/>
            <person name="Elkins J.G."/>
            <person name="Giannone R.J."/>
            <person name="Griffen A.L."/>
            <person name="Guss A.M."/>
            <person name="Hettich R.L."/>
            <person name="Joshi S.S."/>
            <person name="Mokrzan E.M."/>
            <person name="Martin R.K."/>
            <person name="Zhulin I.B."/>
            <person name="Leys E.J."/>
            <person name="Podar M."/>
        </authorList>
    </citation>
    <scope>NUCLEOTIDE SEQUENCE [LARGE SCALE GENOMIC DNA]</scope>
    <source>
        <strain evidence="13 14">ORNL</strain>
    </source>
</reference>
<dbReference type="UniPathway" id="UPA00253">
    <property type="reaction ID" value="UER00332"/>
</dbReference>
<protein>
    <recommendedName>
        <fullName evidence="11">Probable nicotinate-nucleotide adenylyltransferase</fullName>
        <ecNumber evidence="11">2.7.7.18</ecNumber>
    </recommendedName>
    <alternativeName>
        <fullName evidence="11">Deamido-NAD(+) diphosphorylase</fullName>
    </alternativeName>
    <alternativeName>
        <fullName evidence="11">Deamido-NAD(+) pyrophosphorylase</fullName>
    </alternativeName>
    <alternativeName>
        <fullName evidence="11">Nicotinate mononucleotide adenylyltransferase</fullName>
        <shortName evidence="11">NaMN adenylyltransferase</shortName>
    </alternativeName>
</protein>
<dbReference type="InterPro" id="IPR014729">
    <property type="entry name" value="Rossmann-like_a/b/a_fold"/>
</dbReference>
<evidence type="ECO:0000256" key="2">
    <source>
        <dbReference type="ARBA" id="ARBA00005019"/>
    </source>
</evidence>
<dbReference type="Pfam" id="PF01467">
    <property type="entry name" value="CTP_transf_like"/>
    <property type="match status" value="1"/>
</dbReference>
<dbReference type="GO" id="GO:0009435">
    <property type="term" value="P:NAD+ biosynthetic process"/>
    <property type="evidence" value="ECO:0007669"/>
    <property type="project" value="UniProtKB-UniRule"/>
</dbReference>
<evidence type="ECO:0000256" key="11">
    <source>
        <dbReference type="HAMAP-Rule" id="MF_00244"/>
    </source>
</evidence>
<dbReference type="PANTHER" id="PTHR39321">
    <property type="entry name" value="NICOTINATE-NUCLEOTIDE ADENYLYLTRANSFERASE-RELATED"/>
    <property type="match status" value="1"/>
</dbReference>
<dbReference type="PANTHER" id="PTHR39321:SF3">
    <property type="entry name" value="PHOSPHOPANTETHEINE ADENYLYLTRANSFERASE"/>
    <property type="match status" value="1"/>
</dbReference>
<dbReference type="GO" id="GO:0004515">
    <property type="term" value="F:nicotinate-nucleotide adenylyltransferase activity"/>
    <property type="evidence" value="ECO:0007669"/>
    <property type="project" value="UniProtKB-UniRule"/>
</dbReference>
<sequence length="214" mass="23405">MAGIGIYGGTFDPVHQTHLALARLVRDRFRLGEVLIVLAPEPPHKCGAFAPFAERAAMLELALASEPDCARIRCSRIEADLPRPSYTIHTVEAIMRRHADAHCYLVIGLDSLAALPEWHRAEELMALVDMIAVNRGAALPGEIQGLVARLRPACRPLRENLWINTAGRALHLVPDFHMPHSSTAIRAALAAGAEPDGLPPAVLAHIRRRHLYSS</sequence>
<dbReference type="CDD" id="cd02165">
    <property type="entry name" value="NMNAT"/>
    <property type="match status" value="1"/>
</dbReference>